<keyword evidence="1" id="KW-1133">Transmembrane helix</keyword>
<feature type="transmembrane region" description="Helical" evidence="1">
    <location>
        <begin position="6"/>
        <end position="25"/>
    </location>
</feature>
<gene>
    <name evidence="2" type="ORF">IBL26_23360</name>
</gene>
<dbReference type="RefSeq" id="WP_187786920.1">
    <property type="nucleotide sequence ID" value="NZ_JACTVA010000073.1"/>
</dbReference>
<evidence type="ECO:0000313" key="3">
    <source>
        <dbReference type="Proteomes" id="UP000626026"/>
    </source>
</evidence>
<feature type="non-terminal residue" evidence="2">
    <location>
        <position position="131"/>
    </location>
</feature>
<dbReference type="Proteomes" id="UP000626026">
    <property type="component" value="Unassembled WGS sequence"/>
</dbReference>
<evidence type="ECO:0000313" key="2">
    <source>
        <dbReference type="EMBL" id="MBC9209795.1"/>
    </source>
</evidence>
<organism evidence="2 3">
    <name type="scientific">Teichococcus aerophilus</name>
    <dbReference type="NCBI Taxonomy" id="1224513"/>
    <lineage>
        <taxon>Bacteria</taxon>
        <taxon>Pseudomonadati</taxon>
        <taxon>Pseudomonadota</taxon>
        <taxon>Alphaproteobacteria</taxon>
        <taxon>Acetobacterales</taxon>
        <taxon>Roseomonadaceae</taxon>
        <taxon>Roseomonas</taxon>
    </lineage>
</organism>
<sequence length="131" mass="13459">MDRLKTVGIPMLGLVAAAALVIAMLPGRPDGPRAQAGANQPAATEAGALSNLCAGWGRARLDCAAFVTHFMTNLAERDPALSLCTPTPANLADWTVTTLRGTPPDSPWAPTLEAALTTGRTAHPLPCPPPA</sequence>
<evidence type="ECO:0008006" key="4">
    <source>
        <dbReference type="Google" id="ProtNLM"/>
    </source>
</evidence>
<proteinExistence type="predicted"/>
<accession>A0ABR7RT12</accession>
<reference evidence="2 3" key="1">
    <citation type="journal article" date="2013" name="Int. J. Syst. Evol. Microbiol.">
        <title>Roseomonas aerophila sp. nov., isolated from air.</title>
        <authorList>
            <person name="Kim S.J."/>
            <person name="Weon H.Y."/>
            <person name="Ahn J.H."/>
            <person name="Hong S.B."/>
            <person name="Seok S.J."/>
            <person name="Whang K.S."/>
            <person name="Kwon S.W."/>
        </authorList>
    </citation>
    <scope>NUCLEOTIDE SEQUENCE [LARGE SCALE GENOMIC DNA]</scope>
    <source>
        <strain evidence="2 3">NBRC 108923</strain>
    </source>
</reference>
<keyword evidence="1" id="KW-0472">Membrane</keyword>
<name>A0ABR7RT12_9PROT</name>
<keyword evidence="1" id="KW-0812">Transmembrane</keyword>
<evidence type="ECO:0000256" key="1">
    <source>
        <dbReference type="SAM" id="Phobius"/>
    </source>
</evidence>
<dbReference type="EMBL" id="JACTVA010000073">
    <property type="protein sequence ID" value="MBC9209795.1"/>
    <property type="molecule type" value="Genomic_DNA"/>
</dbReference>
<keyword evidence="3" id="KW-1185">Reference proteome</keyword>
<protein>
    <recommendedName>
        <fullName evidence="4">Rap1a immunity protein domain-containing protein</fullName>
    </recommendedName>
</protein>
<comment type="caution">
    <text evidence="2">The sequence shown here is derived from an EMBL/GenBank/DDBJ whole genome shotgun (WGS) entry which is preliminary data.</text>
</comment>